<dbReference type="RefSeq" id="WP_371735098.1">
    <property type="nucleotide sequence ID" value="NZ_JBGONM010000137.1"/>
</dbReference>
<name>A0ABV4L947_9GAMM</name>
<feature type="domain" description="Transposase IS110-like N-terminal" evidence="1">
    <location>
        <begin position="12"/>
        <end position="103"/>
    </location>
</feature>
<feature type="non-terminal residue" evidence="2">
    <location>
        <position position="103"/>
    </location>
</feature>
<dbReference type="PANTHER" id="PTHR33055:SF15">
    <property type="entry name" value="TRANSPOSASE-RELATED"/>
    <property type="match status" value="1"/>
</dbReference>
<dbReference type="PANTHER" id="PTHR33055">
    <property type="entry name" value="TRANSPOSASE FOR INSERTION SEQUENCE ELEMENT IS1111A"/>
    <property type="match status" value="1"/>
</dbReference>
<proteinExistence type="predicted"/>
<sequence length="103" mass="11867">MRFYNQQHNYYCGIDLHARILYVCILDATGNKILHKKIGADPDALLEILAPFQDEIVVGVECMHCWYWVSDLCLDYAFDFVLGHALYMKAIHGGKTKNDRIDS</sequence>
<organism evidence="2 3">
    <name type="scientific">Enterovibrio norvegicus</name>
    <dbReference type="NCBI Taxonomy" id="188144"/>
    <lineage>
        <taxon>Bacteria</taxon>
        <taxon>Pseudomonadati</taxon>
        <taxon>Pseudomonadota</taxon>
        <taxon>Gammaproteobacteria</taxon>
        <taxon>Vibrionales</taxon>
        <taxon>Vibrionaceae</taxon>
        <taxon>Enterovibrio</taxon>
    </lineage>
</organism>
<dbReference type="InterPro" id="IPR002525">
    <property type="entry name" value="Transp_IS110-like_N"/>
</dbReference>
<dbReference type="InterPro" id="IPR047650">
    <property type="entry name" value="Transpos_IS110"/>
</dbReference>
<gene>
    <name evidence="2" type="ORF">ACED35_24215</name>
</gene>
<protein>
    <submittedName>
        <fullName evidence="2">Transposase</fullName>
    </submittedName>
</protein>
<keyword evidence="3" id="KW-1185">Reference proteome</keyword>
<dbReference type="Proteomes" id="UP001569154">
    <property type="component" value="Unassembled WGS sequence"/>
</dbReference>
<reference evidence="2 3" key="1">
    <citation type="submission" date="2024-06" db="EMBL/GenBank/DDBJ databases">
        <authorList>
            <person name="Steensen K."/>
            <person name="Seneca J."/>
            <person name="Bartlau N."/>
            <person name="Yu A.X."/>
            <person name="Polz M.F."/>
        </authorList>
    </citation>
    <scope>NUCLEOTIDE SEQUENCE [LARGE SCALE GENOMIC DNA]</scope>
    <source>
        <strain evidence="2 3">1F260</strain>
    </source>
</reference>
<comment type="caution">
    <text evidence="2">The sequence shown here is derived from an EMBL/GenBank/DDBJ whole genome shotgun (WGS) entry which is preliminary data.</text>
</comment>
<accession>A0ABV4L947</accession>
<dbReference type="Pfam" id="PF01548">
    <property type="entry name" value="DEDD_Tnp_IS110"/>
    <property type="match status" value="1"/>
</dbReference>
<evidence type="ECO:0000313" key="2">
    <source>
        <dbReference type="EMBL" id="MEZ8084213.1"/>
    </source>
</evidence>
<evidence type="ECO:0000259" key="1">
    <source>
        <dbReference type="Pfam" id="PF01548"/>
    </source>
</evidence>
<dbReference type="EMBL" id="JBGONM010000137">
    <property type="protein sequence ID" value="MEZ8084213.1"/>
    <property type="molecule type" value="Genomic_DNA"/>
</dbReference>
<evidence type="ECO:0000313" key="3">
    <source>
        <dbReference type="Proteomes" id="UP001569154"/>
    </source>
</evidence>